<proteinExistence type="inferred from homology"/>
<evidence type="ECO:0000313" key="3">
    <source>
        <dbReference type="Proteomes" id="UP000000758"/>
    </source>
</evidence>
<dbReference type="KEGG" id="csy:CENSYa_1865"/>
<dbReference type="EMBL" id="DP000238">
    <property type="protein sequence ID" value="ABK78474.1"/>
    <property type="molecule type" value="Genomic_DNA"/>
</dbReference>
<dbReference type="Gene3D" id="3.30.1440.10">
    <property type="match status" value="1"/>
</dbReference>
<evidence type="ECO:0000313" key="2">
    <source>
        <dbReference type="EMBL" id="ABK78474.1"/>
    </source>
</evidence>
<organism evidence="2 3">
    <name type="scientific">Cenarchaeum symbiosum (strain A)</name>
    <dbReference type="NCBI Taxonomy" id="414004"/>
    <lineage>
        <taxon>Archaea</taxon>
        <taxon>Nitrososphaerota</taxon>
        <taxon>Candidatus Cenarchaeales</taxon>
        <taxon>Candidatus Cenarchaeaceae</taxon>
        <taxon>Candidatus Cenarchaeum</taxon>
    </lineage>
</organism>
<accession>A0RYQ7</accession>
<comment type="similarity">
    <text evidence="1">Belongs to the UPF0201 family.</text>
</comment>
<dbReference type="InterPro" id="IPR002739">
    <property type="entry name" value="PAB1135-like"/>
</dbReference>
<name>A0RYQ7_CENSY</name>
<dbReference type="PANTHER" id="PTHR39652">
    <property type="entry name" value="UPF0201 PROTEIN TK1335"/>
    <property type="match status" value="1"/>
</dbReference>
<dbReference type="SUPFAM" id="SSF55282">
    <property type="entry name" value="RL5-like"/>
    <property type="match status" value="1"/>
</dbReference>
<dbReference type="HOGENOM" id="CLU_134829_1_0_2"/>
<dbReference type="AlphaFoldDB" id="A0RYQ7"/>
<dbReference type="InterPro" id="IPR022803">
    <property type="entry name" value="Ribosomal_uL5_dom_sf"/>
</dbReference>
<reference evidence="2 3" key="1">
    <citation type="journal article" date="2006" name="Proc. Natl. Acad. Sci. U.S.A.">
        <title>Genomic analysis of the uncultivated marine crenarchaeote Cenarchaeum symbiosum.</title>
        <authorList>
            <person name="Hallam S.J."/>
            <person name="Konstantinidis K.T."/>
            <person name="Putnam N."/>
            <person name="Schleper C."/>
            <person name="Watanabe Y."/>
            <person name="Sugahara J."/>
            <person name="Preston C."/>
            <person name="de la Torre J."/>
            <person name="Richardson P.M."/>
            <person name="DeLong E.F."/>
        </authorList>
    </citation>
    <scope>NUCLEOTIDE SEQUENCE [LARGE SCALE GENOMIC DNA]</scope>
    <source>
        <strain evidence="3">A</strain>
    </source>
</reference>
<dbReference type="EnsemblBacteria" id="ABK78474">
    <property type="protein sequence ID" value="ABK78474"/>
    <property type="gene ID" value="CENSYa_1865"/>
</dbReference>
<protein>
    <recommendedName>
        <fullName evidence="1">UPF0201 protein CENSYa_1865</fullName>
    </recommendedName>
</protein>
<keyword evidence="3" id="KW-1185">Reference proteome</keyword>
<dbReference type="Proteomes" id="UP000000758">
    <property type="component" value="Chromosome"/>
</dbReference>
<dbReference type="HAMAP" id="MF_01112">
    <property type="entry name" value="UPF0201"/>
    <property type="match status" value="1"/>
</dbReference>
<dbReference type="PANTHER" id="PTHR39652:SF1">
    <property type="entry name" value="UPF0201 PROTEIN TK1335"/>
    <property type="match status" value="1"/>
</dbReference>
<gene>
    <name evidence="2" type="ordered locus">CENSYa_1865</name>
</gene>
<dbReference type="STRING" id="414004.CENSYa_1865"/>
<sequence>MTGHCEVLNSEDPDKVRDALLNVLPDGEVRMGARSAGITGDLLSLERIRETISSRGSRGVYMRNMKHHIDGTSTWFYLNKQAAHAGTVALCADAEESPLGPIRVTLRSDHIEEVMEWLVGGRNQKNSSGSDQKF</sequence>
<evidence type="ECO:0000256" key="1">
    <source>
        <dbReference type="HAMAP-Rule" id="MF_01112"/>
    </source>
</evidence>
<dbReference type="PATRIC" id="fig|414004.10.peg.1701"/>
<dbReference type="Pfam" id="PF01877">
    <property type="entry name" value="RNA_binding"/>
    <property type="match status" value="1"/>
</dbReference>